<dbReference type="GO" id="GO:0009307">
    <property type="term" value="P:DNA restriction-modification system"/>
    <property type="evidence" value="ECO:0007669"/>
    <property type="project" value="UniProtKB-KW"/>
</dbReference>
<dbReference type="SUPFAM" id="SSF53335">
    <property type="entry name" value="S-adenosyl-L-methionine-dependent methyltransferases"/>
    <property type="match status" value="1"/>
</dbReference>
<dbReference type="Gene3D" id="3.40.50.150">
    <property type="entry name" value="Vaccinia Virus protein VP39"/>
    <property type="match status" value="1"/>
</dbReference>
<dbReference type="GO" id="GO:0003677">
    <property type="term" value="F:DNA binding"/>
    <property type="evidence" value="ECO:0007669"/>
    <property type="project" value="InterPro"/>
</dbReference>
<dbReference type="OrthoDB" id="9806213at2"/>
<dbReference type="AlphaFoldDB" id="A0A1Q9AG69"/>
<dbReference type="GO" id="GO:0008170">
    <property type="term" value="F:N-methyltransferase activity"/>
    <property type="evidence" value="ECO:0007669"/>
    <property type="project" value="InterPro"/>
</dbReference>
<evidence type="ECO:0000313" key="10">
    <source>
        <dbReference type="Proteomes" id="UP000186143"/>
    </source>
</evidence>
<evidence type="ECO:0000256" key="5">
    <source>
        <dbReference type="ARBA" id="ARBA00022691"/>
    </source>
</evidence>
<dbReference type="Gene3D" id="1.20.1260.30">
    <property type="match status" value="1"/>
</dbReference>
<proteinExistence type="inferred from homology"/>
<dbReference type="PROSITE" id="PS00092">
    <property type="entry name" value="N6_MTASE"/>
    <property type="match status" value="1"/>
</dbReference>
<keyword evidence="5" id="KW-0949">S-adenosyl-L-methionine</keyword>
<keyword evidence="3 9" id="KW-0489">Methyltransferase</keyword>
<evidence type="ECO:0000256" key="4">
    <source>
        <dbReference type="ARBA" id="ARBA00022679"/>
    </source>
</evidence>
<evidence type="ECO:0000256" key="3">
    <source>
        <dbReference type="ARBA" id="ARBA00022603"/>
    </source>
</evidence>
<dbReference type="GO" id="GO:0032259">
    <property type="term" value="P:methylation"/>
    <property type="evidence" value="ECO:0007669"/>
    <property type="project" value="UniProtKB-KW"/>
</dbReference>
<feature type="domain" description="DNA methylase adenine-specific" evidence="8">
    <location>
        <begin position="150"/>
        <end position="471"/>
    </location>
</feature>
<keyword evidence="6" id="KW-0680">Restriction system</keyword>
<evidence type="ECO:0000256" key="6">
    <source>
        <dbReference type="ARBA" id="ARBA00022747"/>
    </source>
</evidence>
<dbReference type="InterPro" id="IPR003356">
    <property type="entry name" value="DNA_methylase_A-5"/>
</dbReference>
<dbReference type="PANTHER" id="PTHR42933">
    <property type="entry name" value="SLR6095 PROTEIN"/>
    <property type="match status" value="1"/>
</dbReference>
<comment type="catalytic activity">
    <reaction evidence="7">
        <text>a 2'-deoxyadenosine in DNA + S-adenosyl-L-methionine = an N(6)-methyl-2'-deoxyadenosine in DNA + S-adenosyl-L-homocysteine + H(+)</text>
        <dbReference type="Rhea" id="RHEA:15197"/>
        <dbReference type="Rhea" id="RHEA-COMP:12418"/>
        <dbReference type="Rhea" id="RHEA-COMP:12419"/>
        <dbReference type="ChEBI" id="CHEBI:15378"/>
        <dbReference type="ChEBI" id="CHEBI:57856"/>
        <dbReference type="ChEBI" id="CHEBI:59789"/>
        <dbReference type="ChEBI" id="CHEBI:90615"/>
        <dbReference type="ChEBI" id="CHEBI:90616"/>
        <dbReference type="EC" id="2.1.1.72"/>
    </reaction>
</comment>
<gene>
    <name evidence="9" type="ORF">BJF92_09390</name>
</gene>
<dbReference type="InterPro" id="IPR051537">
    <property type="entry name" value="DNA_Adenine_Mtase"/>
</dbReference>
<protein>
    <recommendedName>
        <fullName evidence="2">site-specific DNA-methyltransferase (adenine-specific)</fullName>
        <ecNumber evidence="2">2.1.1.72</ecNumber>
    </recommendedName>
</protein>
<dbReference type="Proteomes" id="UP000186143">
    <property type="component" value="Unassembled WGS sequence"/>
</dbReference>
<dbReference type="InterPro" id="IPR029063">
    <property type="entry name" value="SAM-dependent_MTases_sf"/>
</dbReference>
<dbReference type="Pfam" id="PF02384">
    <property type="entry name" value="N6_Mtase"/>
    <property type="match status" value="1"/>
</dbReference>
<evidence type="ECO:0000256" key="2">
    <source>
        <dbReference type="ARBA" id="ARBA00011900"/>
    </source>
</evidence>
<dbReference type="RefSeq" id="WP_075635898.1">
    <property type="nucleotide sequence ID" value="NZ_MKIO01000037.1"/>
</dbReference>
<reference evidence="9 10" key="1">
    <citation type="submission" date="2016-09" db="EMBL/GenBank/DDBJ databases">
        <title>Rhizobium sp. nov., a novel species isolated from the rice rhizosphere.</title>
        <authorList>
            <person name="Zhao J."/>
            <person name="Zhang X."/>
        </authorList>
    </citation>
    <scope>NUCLEOTIDE SEQUENCE [LARGE SCALE GENOMIC DNA]</scope>
    <source>
        <strain evidence="9 10">MH17</strain>
    </source>
</reference>
<evidence type="ECO:0000256" key="7">
    <source>
        <dbReference type="ARBA" id="ARBA00047942"/>
    </source>
</evidence>
<dbReference type="InterPro" id="IPR002052">
    <property type="entry name" value="DNA_methylase_N6_adenine_CS"/>
</dbReference>
<comment type="similarity">
    <text evidence="1">Belongs to the N(4)/N(6)-methyltransferase family.</text>
</comment>
<evidence type="ECO:0000313" key="9">
    <source>
        <dbReference type="EMBL" id="OLP53957.1"/>
    </source>
</evidence>
<dbReference type="PANTHER" id="PTHR42933:SF4">
    <property type="entry name" value="TYPE I RESTRICTION ENZYME ECOKI METHYLASE SUBUNIT"/>
    <property type="match status" value="1"/>
</dbReference>
<dbReference type="EMBL" id="MKIO01000037">
    <property type="protein sequence ID" value="OLP53957.1"/>
    <property type="molecule type" value="Genomic_DNA"/>
</dbReference>
<dbReference type="GO" id="GO:0009007">
    <property type="term" value="F:site-specific DNA-methyltransferase (adenine-specific) activity"/>
    <property type="evidence" value="ECO:0007669"/>
    <property type="project" value="UniProtKB-EC"/>
</dbReference>
<evidence type="ECO:0000256" key="1">
    <source>
        <dbReference type="ARBA" id="ARBA00006594"/>
    </source>
</evidence>
<accession>A0A1Q9AG69</accession>
<comment type="caution">
    <text evidence="9">The sequence shown here is derived from an EMBL/GenBank/DDBJ whole genome shotgun (WGS) entry which is preliminary data.</text>
</comment>
<dbReference type="InterPro" id="IPR038333">
    <property type="entry name" value="T1MK-like_N_sf"/>
</dbReference>
<sequence>MNANAIVQKLWRLCTVLRKDGITYQQYVTELTYLLFLKMMAERNRETGSLPKGMRWADLVAKNPFDRLGHYRTVLLALGSSATRLGKDDELIPAPGDDAGPEERKRYADARPLPDMVQKIFDNASTFLREPQNLTTLVTAIDELDWFSEDRDQFGDLYEGLLQKNAEETKRGAGQYFTPRVLIELLVRLMQPQPGEVIQDPAAGTGGFLIAADRSMKARTDDYLALGEKEQAFQKRRAIHGMENVPGTLRLLLMNLYLHDIEGDHVDLGDTLSDKGTKLGRADLILTNPPFGPAGGTPTRDDLSVTKTVSSYQLPFVEHCIRALEPGGRAAIVVPDNVLFEDGRGKELRRMMMERCDLHTILRLPTGIFYAQGVKTNVLFLTRGKTDTGNTKAVWIYDLRAQMPKFGKTTPLTPAHFEGFEKAFGASPYGAERGPDEGEAGRWRPFTREAIAARGDNLDIAWLREAEEEAEEGLTEPDDIAAAILGHLQAATLEIEALMAELGDEVLAELPEAAE</sequence>
<organism evidence="9 10">
    <name type="scientific">Xaviernesmea rhizosphaerae</name>
    <dbReference type="NCBI Taxonomy" id="1672749"/>
    <lineage>
        <taxon>Bacteria</taxon>
        <taxon>Pseudomonadati</taxon>
        <taxon>Pseudomonadota</taxon>
        <taxon>Alphaproteobacteria</taxon>
        <taxon>Hyphomicrobiales</taxon>
        <taxon>Rhizobiaceae</taxon>
        <taxon>Rhizobium/Agrobacterium group</taxon>
        <taxon>Xaviernesmea</taxon>
    </lineage>
</organism>
<keyword evidence="4" id="KW-0808">Transferase</keyword>
<dbReference type="STRING" id="1672749.BJF92_09390"/>
<dbReference type="EC" id="2.1.1.72" evidence="2"/>
<evidence type="ECO:0000259" key="8">
    <source>
        <dbReference type="Pfam" id="PF02384"/>
    </source>
</evidence>
<name>A0A1Q9AG69_9HYPH</name>
<dbReference type="PRINTS" id="PR00507">
    <property type="entry name" value="N12N6MTFRASE"/>
</dbReference>